<evidence type="ECO:0000313" key="2">
    <source>
        <dbReference type="Proteomes" id="UP001345013"/>
    </source>
</evidence>
<accession>A0ABR0JX06</accession>
<protein>
    <recommendedName>
        <fullName evidence="3">Phytanoyl-CoA dioxygenase</fullName>
    </recommendedName>
</protein>
<proteinExistence type="predicted"/>
<dbReference type="Proteomes" id="UP001345013">
    <property type="component" value="Unassembled WGS sequence"/>
</dbReference>
<reference evidence="1 2" key="1">
    <citation type="submission" date="2023-08" db="EMBL/GenBank/DDBJ databases">
        <title>Black Yeasts Isolated from many extreme environments.</title>
        <authorList>
            <person name="Coleine C."/>
            <person name="Stajich J.E."/>
            <person name="Selbmann L."/>
        </authorList>
    </citation>
    <scope>NUCLEOTIDE SEQUENCE [LARGE SCALE GENOMIC DNA]</scope>
    <source>
        <strain evidence="1 2">CCFEE 5885</strain>
    </source>
</reference>
<dbReference type="Pfam" id="PF05721">
    <property type="entry name" value="PhyH"/>
    <property type="match status" value="1"/>
</dbReference>
<dbReference type="EMBL" id="JAVRRG010000206">
    <property type="protein sequence ID" value="KAK5077670.1"/>
    <property type="molecule type" value="Genomic_DNA"/>
</dbReference>
<dbReference type="InterPro" id="IPR008775">
    <property type="entry name" value="Phytyl_CoA_dOase-like"/>
</dbReference>
<name>A0ABR0JX06_9EURO</name>
<comment type="caution">
    <text evidence="1">The sequence shown here is derived from an EMBL/GenBank/DDBJ whole genome shotgun (WGS) entry which is preliminary data.</text>
</comment>
<dbReference type="SUPFAM" id="SSF51197">
    <property type="entry name" value="Clavaminate synthase-like"/>
    <property type="match status" value="1"/>
</dbReference>
<keyword evidence="2" id="KW-1185">Reference proteome</keyword>
<gene>
    <name evidence="1" type="ORF">LTR24_009426</name>
</gene>
<evidence type="ECO:0008006" key="3">
    <source>
        <dbReference type="Google" id="ProtNLM"/>
    </source>
</evidence>
<sequence>MATVVVASPVAVNLDDTRTLLHTFRANTGSLPQAKLGWLQPTSVDTPVDTIRYQLERDGYVFIKGLIPREDVLAMREHYFSQYAGTGLLKPDTPFVDGIYNLAEDAALHRGIGGGDPAGDDLDRLIAAHKTPLYQRFVSHPSLRKMVRDLMQWDEEVMLQRSMLRHNVPGGQATGVHYDKLFLRGGEGFFLTGWVPIGDIAPCGGGLFYLENSIELGQAIEDDFDRRALASGFSLDEKASAFNAHMTSIGILSDHPTAFEQDHSHIAQGVGMSGRQYKWLISEYEAGDVVFHLPCSVHSSCMNEDPQGRIRLSTDLRFYDKKDYDEGRADERWMKYWTPGDGL</sequence>
<evidence type="ECO:0000313" key="1">
    <source>
        <dbReference type="EMBL" id="KAK5077670.1"/>
    </source>
</evidence>
<organism evidence="1 2">
    <name type="scientific">Lithohypha guttulata</name>
    <dbReference type="NCBI Taxonomy" id="1690604"/>
    <lineage>
        <taxon>Eukaryota</taxon>
        <taxon>Fungi</taxon>
        <taxon>Dikarya</taxon>
        <taxon>Ascomycota</taxon>
        <taxon>Pezizomycotina</taxon>
        <taxon>Eurotiomycetes</taxon>
        <taxon>Chaetothyriomycetidae</taxon>
        <taxon>Chaetothyriales</taxon>
        <taxon>Trichomeriaceae</taxon>
        <taxon>Lithohypha</taxon>
    </lineage>
</organism>
<dbReference type="PANTHER" id="PTHR40128:SF1">
    <property type="entry name" value="PHYTANOYL-COA HYDROXYLASE"/>
    <property type="match status" value="1"/>
</dbReference>
<dbReference type="PANTHER" id="PTHR40128">
    <property type="entry name" value="EXPRESSED PROTEIN"/>
    <property type="match status" value="1"/>
</dbReference>
<dbReference type="Gene3D" id="2.60.120.620">
    <property type="entry name" value="q2cbj1_9rhob like domain"/>
    <property type="match status" value="1"/>
</dbReference>